<evidence type="ECO:0000313" key="2">
    <source>
        <dbReference type="Proteomes" id="UP000502928"/>
    </source>
</evidence>
<accession>A0A6G7J4E9</accession>
<dbReference type="PROSITE" id="PS51257">
    <property type="entry name" value="PROKAR_LIPOPROTEIN"/>
    <property type="match status" value="1"/>
</dbReference>
<dbReference type="EMBL" id="CP049616">
    <property type="protein sequence ID" value="QII45479.1"/>
    <property type="molecule type" value="Genomic_DNA"/>
</dbReference>
<gene>
    <name evidence="1" type="ORF">GVT53_12580</name>
</gene>
<organism evidence="1 2">
    <name type="scientific">Flagellimonas oceani</name>
    <dbReference type="NCBI Taxonomy" id="2698672"/>
    <lineage>
        <taxon>Bacteria</taxon>
        <taxon>Pseudomonadati</taxon>
        <taxon>Bacteroidota</taxon>
        <taxon>Flavobacteriia</taxon>
        <taxon>Flavobacteriales</taxon>
        <taxon>Flavobacteriaceae</taxon>
        <taxon>Flagellimonas</taxon>
    </lineage>
</organism>
<dbReference type="KEGG" id="mut:GVT53_12580"/>
<dbReference type="InterPro" id="IPR025345">
    <property type="entry name" value="DUF4249"/>
</dbReference>
<reference evidence="1 2" key="1">
    <citation type="submission" date="2020-02" db="EMBL/GenBank/DDBJ databases">
        <title>Complete genome of Muricauda sp. 501str8.</title>
        <authorList>
            <person name="Dong B."/>
            <person name="Zhu S."/>
            <person name="Yang J."/>
            <person name="Chen J."/>
        </authorList>
    </citation>
    <scope>NUCLEOTIDE SEQUENCE [LARGE SCALE GENOMIC DNA]</scope>
    <source>
        <strain evidence="1 2">501str8</strain>
    </source>
</reference>
<proteinExistence type="predicted"/>
<sequence length="445" mass="49904">MISYKFRYRIIFALMSFVILGACLDELEIETLNEDEQQSAALVVEAVLTDEAITQKVYLSRSSLRLDLETDTVYNPYIPLGSRPVESVDMEGGATVRLLGGNGTEYQFTEGEEGIYLSNQPFALEMGIDYSLDITTSDGKEYESDPLVVQGKSQLTNVYAEKATSDSGEEGIAIYVDSEPQQGTPKFYRYSYEETYKIVAPYWKKDDFRLTDYDPCALPVPTYTLEILPREMQNRVCYNTISSTTIEQLSTAGEPESNISRKMVRFIARDNFIISHRYSILVQQRVQSRDAYSFYETLKSFSQSDNVFSQIQPGAIYANVHRKDGSSESVLGYVEAVNVSEQRLFFNFDDFFAGEELPPYAFGFNCNLLTAPESHASYCLSGPSGGGCPQSTIERVNLGLISYYEDYSEGLVPDASCPGPYVFVPRICGDCTLLGSNVKPDFWVD</sequence>
<keyword evidence="2" id="KW-1185">Reference proteome</keyword>
<protein>
    <submittedName>
        <fullName evidence="1">DUF4249 domain-containing protein</fullName>
    </submittedName>
</protein>
<name>A0A6G7J4E9_9FLAO</name>
<dbReference type="Pfam" id="PF14054">
    <property type="entry name" value="DUF4249"/>
    <property type="match status" value="1"/>
</dbReference>
<evidence type="ECO:0000313" key="1">
    <source>
        <dbReference type="EMBL" id="QII45479.1"/>
    </source>
</evidence>
<dbReference type="Proteomes" id="UP000502928">
    <property type="component" value="Chromosome"/>
</dbReference>
<dbReference type="AlphaFoldDB" id="A0A6G7J4E9"/>